<keyword evidence="6" id="KW-0677">Repeat</keyword>
<proteinExistence type="inferred from homology"/>
<protein>
    <recommendedName>
        <fullName evidence="9">Ubiquitin-like domain-containing protein</fullName>
    </recommendedName>
</protein>
<dbReference type="InterPro" id="IPR050158">
    <property type="entry name" value="Ubiquitin_ubiquitin-like"/>
</dbReference>
<evidence type="ECO:0000256" key="4">
    <source>
        <dbReference type="ARBA" id="ARBA00022490"/>
    </source>
</evidence>
<dbReference type="InterPro" id="IPR000626">
    <property type="entry name" value="Ubiquitin-like_dom"/>
</dbReference>
<name>A0AA35VQN0_LACSI</name>
<dbReference type="InterPro" id="IPR019956">
    <property type="entry name" value="Ubiquitin_dom"/>
</dbReference>
<evidence type="ECO:0000256" key="7">
    <source>
        <dbReference type="ARBA" id="ARBA00022843"/>
    </source>
</evidence>
<feature type="domain" description="Ubiquitin-like" evidence="9">
    <location>
        <begin position="24"/>
        <end position="74"/>
    </location>
</feature>
<dbReference type="InterPro" id="IPR029071">
    <property type="entry name" value="Ubiquitin-like_domsf"/>
</dbReference>
<dbReference type="Proteomes" id="UP001177003">
    <property type="component" value="Chromosome 0"/>
</dbReference>
<dbReference type="PRINTS" id="PR00348">
    <property type="entry name" value="UBIQUITIN"/>
</dbReference>
<evidence type="ECO:0000256" key="1">
    <source>
        <dbReference type="ARBA" id="ARBA00004123"/>
    </source>
</evidence>
<evidence type="ECO:0000256" key="3">
    <source>
        <dbReference type="ARBA" id="ARBA00008430"/>
    </source>
</evidence>
<organism evidence="10 11">
    <name type="scientific">Lactuca saligna</name>
    <name type="common">Willowleaf lettuce</name>
    <dbReference type="NCBI Taxonomy" id="75948"/>
    <lineage>
        <taxon>Eukaryota</taxon>
        <taxon>Viridiplantae</taxon>
        <taxon>Streptophyta</taxon>
        <taxon>Embryophyta</taxon>
        <taxon>Tracheophyta</taxon>
        <taxon>Spermatophyta</taxon>
        <taxon>Magnoliopsida</taxon>
        <taxon>eudicotyledons</taxon>
        <taxon>Gunneridae</taxon>
        <taxon>Pentapetalae</taxon>
        <taxon>asterids</taxon>
        <taxon>campanulids</taxon>
        <taxon>Asterales</taxon>
        <taxon>Asteraceae</taxon>
        <taxon>Cichorioideae</taxon>
        <taxon>Cichorieae</taxon>
        <taxon>Lactucinae</taxon>
        <taxon>Lactuca</taxon>
    </lineage>
</organism>
<keyword evidence="5" id="KW-1017">Isopeptide bond</keyword>
<dbReference type="PANTHER" id="PTHR10666">
    <property type="entry name" value="UBIQUITIN"/>
    <property type="match status" value="1"/>
</dbReference>
<evidence type="ECO:0000259" key="9">
    <source>
        <dbReference type="PROSITE" id="PS50053"/>
    </source>
</evidence>
<evidence type="ECO:0000313" key="10">
    <source>
        <dbReference type="EMBL" id="CAI9264493.1"/>
    </source>
</evidence>
<dbReference type="Gene3D" id="3.10.20.90">
    <property type="entry name" value="Phosphatidylinositol 3-kinase Catalytic Subunit, Chain A, domain 1"/>
    <property type="match status" value="3"/>
</dbReference>
<accession>A0AA35VQN0</accession>
<keyword evidence="4" id="KW-0963">Cytoplasm</keyword>
<dbReference type="GO" id="GO:0005634">
    <property type="term" value="C:nucleus"/>
    <property type="evidence" value="ECO:0007669"/>
    <property type="project" value="UniProtKB-SubCell"/>
</dbReference>
<dbReference type="EMBL" id="OX465086">
    <property type="protein sequence ID" value="CAI9264493.1"/>
    <property type="molecule type" value="Genomic_DNA"/>
</dbReference>
<evidence type="ECO:0000313" key="11">
    <source>
        <dbReference type="Proteomes" id="UP001177003"/>
    </source>
</evidence>
<evidence type="ECO:0000256" key="6">
    <source>
        <dbReference type="ARBA" id="ARBA00022737"/>
    </source>
</evidence>
<dbReference type="GO" id="GO:0005737">
    <property type="term" value="C:cytoplasm"/>
    <property type="evidence" value="ECO:0007669"/>
    <property type="project" value="UniProtKB-SubCell"/>
</dbReference>
<evidence type="ECO:0000256" key="2">
    <source>
        <dbReference type="ARBA" id="ARBA00004496"/>
    </source>
</evidence>
<dbReference type="FunFam" id="3.10.20.90:FF:000469">
    <property type="entry name" value="Polyubiquitin-C"/>
    <property type="match status" value="1"/>
</dbReference>
<dbReference type="PROSITE" id="PS50053">
    <property type="entry name" value="UBIQUITIN_2"/>
    <property type="match status" value="1"/>
</dbReference>
<keyword evidence="11" id="KW-1185">Reference proteome</keyword>
<evidence type="ECO:0000256" key="8">
    <source>
        <dbReference type="ARBA" id="ARBA00023242"/>
    </source>
</evidence>
<dbReference type="GO" id="GO:0003729">
    <property type="term" value="F:mRNA binding"/>
    <property type="evidence" value="ECO:0007669"/>
    <property type="project" value="UniProtKB-ARBA"/>
</dbReference>
<keyword evidence="8" id="KW-0539">Nucleus</keyword>
<gene>
    <name evidence="10" type="ORF">LSALG_LOCUS5142</name>
</gene>
<dbReference type="SUPFAM" id="SSF54236">
    <property type="entry name" value="Ubiquitin-like"/>
    <property type="match status" value="2"/>
</dbReference>
<keyword evidence="7" id="KW-0832">Ubl conjugation</keyword>
<reference evidence="10" key="1">
    <citation type="submission" date="2023-04" db="EMBL/GenBank/DDBJ databases">
        <authorList>
            <person name="Vijverberg K."/>
            <person name="Xiong W."/>
            <person name="Schranz E."/>
        </authorList>
    </citation>
    <scope>NUCLEOTIDE SEQUENCE</scope>
</reference>
<comment type="subcellular location">
    <subcellularLocation>
        <location evidence="2">Cytoplasm</location>
    </subcellularLocation>
    <subcellularLocation>
        <location evidence="1">Nucleus</location>
    </subcellularLocation>
</comment>
<evidence type="ECO:0000256" key="5">
    <source>
        <dbReference type="ARBA" id="ARBA00022499"/>
    </source>
</evidence>
<dbReference type="AlphaFoldDB" id="A0AA35VQN0"/>
<dbReference type="Pfam" id="PF00240">
    <property type="entry name" value="ubiquitin"/>
    <property type="match status" value="1"/>
</dbReference>
<comment type="similarity">
    <text evidence="3">Belongs to the ubiquitin family.</text>
</comment>
<sequence>MTDEALAVATDPDYRFELAIQLGKLELVKKKEGIPWRQYILIIDGKILEDGKTLADHHVQNGSRLELVVSLGGDTMPIFVKTLTGKTIKLEVESSKNIDAVNLEVESSNSLRYVMEMIEEKEGIPVNQVF</sequence>